<accession>V5WH74</accession>
<dbReference type="PANTHER" id="PTHR47478:SF1">
    <property type="entry name" value="PYRIMIDINE 5'-NUCLEOTIDASE YJJG"/>
    <property type="match status" value="1"/>
</dbReference>
<dbReference type="PANTHER" id="PTHR47478">
    <property type="match status" value="1"/>
</dbReference>
<evidence type="ECO:0000313" key="1">
    <source>
        <dbReference type="EMBL" id="AHC14975.1"/>
    </source>
</evidence>
<dbReference type="InterPro" id="IPR011951">
    <property type="entry name" value="HAD-SF_hydro_IA_YjjG/PynA"/>
</dbReference>
<dbReference type="InterPro" id="IPR023198">
    <property type="entry name" value="PGP-like_dom2"/>
</dbReference>
<sequence length="237" mass="26982">MQPKFDWLLFDADHTLLDFDASEAHAFRSACTRMELEYQESWFPVYKNINRRLWQDLEQGRISSGELRLQRFQQFCDALPRDALSSDPDAHRFSACFLEELQNTAHLMEGAEEILRNLRPHFSLAIISNGIRETQHKRLERTGLKPLFQHIIVSEDAGAAKPDPAFFTHTFSLLGSPLNRERMLVIGDNLGSDILGANRAGLPSCWFNPGNAENPGTAKHDFEIQNLSQLAEIVFAE</sequence>
<dbReference type="SFLD" id="SFLDG01129">
    <property type="entry name" value="C1.5:_HAD__Beta-PGM__Phosphata"/>
    <property type="match status" value="1"/>
</dbReference>
<dbReference type="KEGG" id="slr:L21SP2_1588"/>
<dbReference type="SFLD" id="SFLDS00003">
    <property type="entry name" value="Haloacid_Dehalogenase"/>
    <property type="match status" value="1"/>
</dbReference>
<reference evidence="1 2" key="1">
    <citation type="journal article" date="2015" name="Stand. Genomic Sci.">
        <title>Complete genome sequence and description of Salinispira pacifica gen. nov., sp. nov., a novel spirochaete isolated form a hypersaline microbial mat.</title>
        <authorList>
            <person name="Ben Hania W."/>
            <person name="Joseph M."/>
            <person name="Schumann P."/>
            <person name="Bunk B."/>
            <person name="Fiebig A."/>
            <person name="Sproer C."/>
            <person name="Klenk H.P."/>
            <person name="Fardeau M.L."/>
            <person name="Spring S."/>
        </authorList>
    </citation>
    <scope>NUCLEOTIDE SEQUENCE [LARGE SCALE GENOMIC DNA]</scope>
    <source>
        <strain evidence="1 2">L21-RPul-D2</strain>
    </source>
</reference>
<protein>
    <submittedName>
        <fullName evidence="1">5'-nucleotidase YjjG</fullName>
        <ecNumber evidence="1">3.1.3.5</ecNumber>
    </submittedName>
</protein>
<dbReference type="Gene3D" id="3.40.50.1000">
    <property type="entry name" value="HAD superfamily/HAD-like"/>
    <property type="match status" value="1"/>
</dbReference>
<dbReference type="GO" id="GO:0008253">
    <property type="term" value="F:5'-nucleotidase activity"/>
    <property type="evidence" value="ECO:0007669"/>
    <property type="project" value="UniProtKB-EC"/>
</dbReference>
<dbReference type="NCBIfam" id="NF006976">
    <property type="entry name" value="PRK09449.1"/>
    <property type="match status" value="1"/>
</dbReference>
<dbReference type="EMBL" id="CP006939">
    <property type="protein sequence ID" value="AHC14975.1"/>
    <property type="molecule type" value="Genomic_DNA"/>
</dbReference>
<dbReference type="SUPFAM" id="SSF56784">
    <property type="entry name" value="HAD-like"/>
    <property type="match status" value="1"/>
</dbReference>
<dbReference type="InterPro" id="IPR036412">
    <property type="entry name" value="HAD-like_sf"/>
</dbReference>
<dbReference type="NCBIfam" id="TIGR01549">
    <property type="entry name" value="HAD-SF-IA-v1"/>
    <property type="match status" value="1"/>
</dbReference>
<dbReference type="HOGENOM" id="CLU_045011_8_1_12"/>
<dbReference type="STRING" id="1307761.L21SP2_1588"/>
<name>V5WH74_9SPIO</name>
<gene>
    <name evidence="1" type="ORF">L21SP2_1588</name>
</gene>
<proteinExistence type="predicted"/>
<dbReference type="InterPro" id="IPR006439">
    <property type="entry name" value="HAD-SF_hydro_IA"/>
</dbReference>
<dbReference type="Pfam" id="PF00702">
    <property type="entry name" value="Hydrolase"/>
    <property type="match status" value="1"/>
</dbReference>
<dbReference type="eggNOG" id="COG1011">
    <property type="taxonomic scope" value="Bacteria"/>
</dbReference>
<dbReference type="OrthoDB" id="9802350at2"/>
<keyword evidence="1" id="KW-0378">Hydrolase</keyword>
<dbReference type="InterPro" id="IPR023214">
    <property type="entry name" value="HAD_sf"/>
</dbReference>
<dbReference type="AlphaFoldDB" id="V5WH74"/>
<dbReference type="Gene3D" id="1.10.150.240">
    <property type="entry name" value="Putative phosphatase, domain 2"/>
    <property type="match status" value="1"/>
</dbReference>
<dbReference type="EC" id="3.1.3.5" evidence="1"/>
<organism evidence="1 2">
    <name type="scientific">Salinispira pacifica</name>
    <dbReference type="NCBI Taxonomy" id="1307761"/>
    <lineage>
        <taxon>Bacteria</taxon>
        <taxon>Pseudomonadati</taxon>
        <taxon>Spirochaetota</taxon>
        <taxon>Spirochaetia</taxon>
        <taxon>Spirochaetales</taxon>
        <taxon>Spirochaetaceae</taxon>
        <taxon>Salinispira</taxon>
    </lineage>
</organism>
<keyword evidence="2" id="KW-1185">Reference proteome</keyword>
<evidence type="ECO:0000313" key="2">
    <source>
        <dbReference type="Proteomes" id="UP000018680"/>
    </source>
</evidence>
<dbReference type="NCBIfam" id="TIGR02254">
    <property type="entry name" value="YjjG_YfnB"/>
    <property type="match status" value="1"/>
</dbReference>
<dbReference type="Proteomes" id="UP000018680">
    <property type="component" value="Chromosome"/>
</dbReference>
<dbReference type="InterPro" id="IPR052550">
    <property type="entry name" value="Pyrimidine_5'-ntase_YjjG"/>
</dbReference>
<dbReference type="RefSeq" id="WP_024267895.1">
    <property type="nucleotide sequence ID" value="NC_023035.1"/>
</dbReference>